<feature type="compositionally biased region" description="Basic residues" evidence="1">
    <location>
        <begin position="1"/>
        <end position="11"/>
    </location>
</feature>
<gene>
    <name evidence="2" type="ORF">E2C01_102255</name>
</gene>
<proteinExistence type="predicted"/>
<dbReference type="Proteomes" id="UP000324222">
    <property type="component" value="Unassembled WGS sequence"/>
</dbReference>
<feature type="compositionally biased region" description="Basic and acidic residues" evidence="1">
    <location>
        <begin position="71"/>
        <end position="85"/>
    </location>
</feature>
<sequence>MKPLPRVRKPTLHTDRGYDSSPCSWRPLGPQSKHGSTIPRRPPALSSYGNGSWRCSGCGYRVTLANTSTSSHERHTSPRDATTRL</sequence>
<keyword evidence="3" id="KW-1185">Reference proteome</keyword>
<organism evidence="2 3">
    <name type="scientific">Portunus trituberculatus</name>
    <name type="common">Swimming crab</name>
    <name type="synonym">Neptunus trituberculatus</name>
    <dbReference type="NCBI Taxonomy" id="210409"/>
    <lineage>
        <taxon>Eukaryota</taxon>
        <taxon>Metazoa</taxon>
        <taxon>Ecdysozoa</taxon>
        <taxon>Arthropoda</taxon>
        <taxon>Crustacea</taxon>
        <taxon>Multicrustacea</taxon>
        <taxon>Malacostraca</taxon>
        <taxon>Eumalacostraca</taxon>
        <taxon>Eucarida</taxon>
        <taxon>Decapoda</taxon>
        <taxon>Pleocyemata</taxon>
        <taxon>Brachyura</taxon>
        <taxon>Eubrachyura</taxon>
        <taxon>Portunoidea</taxon>
        <taxon>Portunidae</taxon>
        <taxon>Portuninae</taxon>
        <taxon>Portunus</taxon>
    </lineage>
</organism>
<evidence type="ECO:0000256" key="1">
    <source>
        <dbReference type="SAM" id="MobiDB-lite"/>
    </source>
</evidence>
<reference evidence="2 3" key="1">
    <citation type="submission" date="2019-05" db="EMBL/GenBank/DDBJ databases">
        <title>Another draft genome of Portunus trituberculatus and its Hox gene families provides insights of decapod evolution.</title>
        <authorList>
            <person name="Jeong J.-H."/>
            <person name="Song I."/>
            <person name="Kim S."/>
            <person name="Choi T."/>
            <person name="Kim D."/>
            <person name="Ryu S."/>
            <person name="Kim W."/>
        </authorList>
    </citation>
    <scope>NUCLEOTIDE SEQUENCE [LARGE SCALE GENOMIC DNA]</scope>
    <source>
        <tissue evidence="2">Muscle</tissue>
    </source>
</reference>
<comment type="caution">
    <text evidence="2">The sequence shown here is derived from an EMBL/GenBank/DDBJ whole genome shotgun (WGS) entry which is preliminary data.</text>
</comment>
<protein>
    <submittedName>
        <fullName evidence="2">Uncharacterized protein</fullName>
    </submittedName>
</protein>
<evidence type="ECO:0000313" key="2">
    <source>
        <dbReference type="EMBL" id="MPD06441.1"/>
    </source>
</evidence>
<evidence type="ECO:0000313" key="3">
    <source>
        <dbReference type="Proteomes" id="UP000324222"/>
    </source>
</evidence>
<accession>A0A5B7KC28</accession>
<dbReference type="AlphaFoldDB" id="A0A5B7KC28"/>
<name>A0A5B7KC28_PORTR</name>
<feature type="region of interest" description="Disordered" evidence="1">
    <location>
        <begin position="1"/>
        <end position="49"/>
    </location>
</feature>
<feature type="region of interest" description="Disordered" evidence="1">
    <location>
        <begin position="65"/>
        <end position="85"/>
    </location>
</feature>
<dbReference type="EMBL" id="VSRR010151237">
    <property type="protein sequence ID" value="MPD06441.1"/>
    <property type="molecule type" value="Genomic_DNA"/>
</dbReference>